<gene>
    <name evidence="2" type="ORF">EWM62_07000</name>
</gene>
<evidence type="ECO:0000313" key="3">
    <source>
        <dbReference type="Proteomes" id="UP000293331"/>
    </source>
</evidence>
<dbReference type="OrthoDB" id="1043438at2"/>
<dbReference type="InterPro" id="IPR008979">
    <property type="entry name" value="Galactose-bd-like_sf"/>
</dbReference>
<dbReference type="Gene3D" id="2.60.40.10">
    <property type="entry name" value="Immunoglobulins"/>
    <property type="match status" value="1"/>
</dbReference>
<protein>
    <recommendedName>
        <fullName evidence="1">DUF5000 domain-containing protein</fullName>
    </recommendedName>
</protein>
<feature type="domain" description="DUF5000" evidence="1">
    <location>
        <begin position="267"/>
        <end position="404"/>
    </location>
</feature>
<dbReference type="InterPro" id="IPR032164">
    <property type="entry name" value="DUF5000"/>
</dbReference>
<proteinExistence type="predicted"/>
<dbReference type="Pfam" id="PF16389">
    <property type="entry name" value="DUF4998"/>
    <property type="match status" value="1"/>
</dbReference>
<keyword evidence="3" id="KW-1185">Reference proteome</keyword>
<dbReference type="SUPFAM" id="SSF49785">
    <property type="entry name" value="Galactose-binding domain-like"/>
    <property type="match status" value="1"/>
</dbReference>
<dbReference type="InterPro" id="IPR013783">
    <property type="entry name" value="Ig-like_fold"/>
</dbReference>
<name>A0A4Q5LQP9_9SPHI</name>
<comment type="caution">
    <text evidence="2">The sequence shown here is derived from an EMBL/GenBank/DDBJ whole genome shotgun (WGS) entry which is preliminary data.</text>
</comment>
<reference evidence="2 3" key="1">
    <citation type="submission" date="2019-02" db="EMBL/GenBank/DDBJ databases">
        <title>Bacterial novel species Mucilaginibacter sp. 17JY9-4 isolated from soil.</title>
        <authorList>
            <person name="Jung H.-Y."/>
        </authorList>
    </citation>
    <scope>NUCLEOTIDE SEQUENCE [LARGE SCALE GENOMIC DNA]</scope>
    <source>
        <strain evidence="2 3">17JY9-4</strain>
    </source>
</reference>
<dbReference type="AlphaFoldDB" id="A0A4Q5LQP9"/>
<accession>A0A4Q5LQP9</accession>
<dbReference type="Proteomes" id="UP000293331">
    <property type="component" value="Unassembled WGS sequence"/>
</dbReference>
<dbReference type="Pfam" id="PF16391">
    <property type="entry name" value="DUF5000"/>
    <property type="match status" value="1"/>
</dbReference>
<evidence type="ECO:0000259" key="1">
    <source>
        <dbReference type="Pfam" id="PF16391"/>
    </source>
</evidence>
<dbReference type="Gene3D" id="2.60.120.260">
    <property type="entry name" value="Galactose-binding domain-like"/>
    <property type="match status" value="1"/>
</dbReference>
<evidence type="ECO:0000313" key="2">
    <source>
        <dbReference type="EMBL" id="RYU91679.1"/>
    </source>
</evidence>
<dbReference type="PROSITE" id="PS51257">
    <property type="entry name" value="PROKAR_LIPOPROTEIN"/>
    <property type="match status" value="1"/>
</dbReference>
<organism evidence="2 3">
    <name type="scientific">Mucilaginibacter terrigena</name>
    <dbReference type="NCBI Taxonomy" id="2492395"/>
    <lineage>
        <taxon>Bacteria</taxon>
        <taxon>Pseudomonadati</taxon>
        <taxon>Bacteroidota</taxon>
        <taxon>Sphingobacteriia</taxon>
        <taxon>Sphingobacteriales</taxon>
        <taxon>Sphingobacteriaceae</taxon>
        <taxon>Mucilaginibacter</taxon>
    </lineage>
</organism>
<dbReference type="EMBL" id="SEWG01000002">
    <property type="protein sequence ID" value="RYU91679.1"/>
    <property type="molecule type" value="Genomic_DNA"/>
</dbReference>
<dbReference type="RefSeq" id="WP_129875936.1">
    <property type="nucleotide sequence ID" value="NZ_SEWG01000002.1"/>
</dbReference>
<sequence length="409" mass="45531">MKNLFRICLIFFIVAAFIGCEKKDEEFKKFLGDKEITYPGKVINPHSKPGNLRTALVWSPSPDPSVSKYVIYWNNKADSLVVNSTNHNTSDSVTAVIPGLSEYIYSFTIVSLDSKGNKSVPLDINNVKVYGPIYQSGLLNRVYDAANPFNVSENGNVKLNFLAADTSSLNVSTIIKYTNRDGDVVEKDLDPDSTSYTITDYKSGEPVSFRSGYIPVKGAIDTFYVENYSTFPEINGISQCAKSLFKENKLNGDVGTYEGQTSVSKLWDGSVGPQGYPNIFHSDGDHHMPHTFTFDMGKVYKVLTSMEETGRNCCNNPDQFEIWGIADITNAATNLSPNDNGWTTEMQAKGWTLLKDVTRNDDGQALIKINFDAAIPPVRYIRVRVKHVTTGDGYYSNISEMTFFNDVLK</sequence>